<dbReference type="AlphaFoldDB" id="A0A5N6TMK7"/>
<feature type="domain" description="Major facilitator superfamily (MFS) profile" evidence="8">
    <location>
        <begin position="45"/>
        <end position="503"/>
    </location>
</feature>
<dbReference type="InterPro" id="IPR011701">
    <property type="entry name" value="MFS"/>
</dbReference>
<evidence type="ECO:0000256" key="3">
    <source>
        <dbReference type="ARBA" id="ARBA00022692"/>
    </source>
</evidence>
<dbReference type="Gene3D" id="1.20.1720.10">
    <property type="entry name" value="Multidrug resistance protein D"/>
    <property type="match status" value="1"/>
</dbReference>
<evidence type="ECO:0000256" key="2">
    <source>
        <dbReference type="ARBA" id="ARBA00022448"/>
    </source>
</evidence>
<dbReference type="InterPro" id="IPR020846">
    <property type="entry name" value="MFS_dom"/>
</dbReference>
<evidence type="ECO:0000313" key="10">
    <source>
        <dbReference type="Proteomes" id="UP000325780"/>
    </source>
</evidence>
<dbReference type="Proteomes" id="UP000325780">
    <property type="component" value="Unassembled WGS sequence"/>
</dbReference>
<dbReference type="PANTHER" id="PTHR23502:SF51">
    <property type="entry name" value="QUINIDINE RESISTANCE PROTEIN 1-RELATED"/>
    <property type="match status" value="1"/>
</dbReference>
<feature type="transmembrane region" description="Helical" evidence="7">
    <location>
        <begin position="169"/>
        <end position="191"/>
    </location>
</feature>
<feature type="transmembrane region" description="Helical" evidence="7">
    <location>
        <begin position="134"/>
        <end position="157"/>
    </location>
</feature>
<feature type="transmembrane region" description="Helical" evidence="7">
    <location>
        <begin position="81"/>
        <end position="99"/>
    </location>
</feature>
<dbReference type="FunFam" id="1.20.1720.10:FF:000009">
    <property type="entry name" value="MFS multidrug transporter"/>
    <property type="match status" value="1"/>
</dbReference>
<keyword evidence="10" id="KW-1185">Reference proteome</keyword>
<accession>A0A5N6TMK7</accession>
<feature type="transmembrane region" description="Helical" evidence="7">
    <location>
        <begin position="321"/>
        <end position="342"/>
    </location>
</feature>
<dbReference type="GO" id="GO:0005886">
    <property type="term" value="C:plasma membrane"/>
    <property type="evidence" value="ECO:0007669"/>
    <property type="project" value="TreeGrafter"/>
</dbReference>
<evidence type="ECO:0000313" key="9">
    <source>
        <dbReference type="EMBL" id="KAE8147520.1"/>
    </source>
</evidence>
<feature type="transmembrane region" description="Helical" evidence="7">
    <location>
        <begin position="290"/>
        <end position="309"/>
    </location>
</feature>
<dbReference type="PANTHER" id="PTHR23502">
    <property type="entry name" value="MAJOR FACILITATOR SUPERFAMILY"/>
    <property type="match status" value="1"/>
</dbReference>
<comment type="subcellular location">
    <subcellularLocation>
        <location evidence="1">Membrane</location>
        <topology evidence="1">Multi-pass membrane protein</topology>
    </subcellularLocation>
</comment>
<dbReference type="Pfam" id="PF07690">
    <property type="entry name" value="MFS_1"/>
    <property type="match status" value="1"/>
</dbReference>
<feature type="transmembrane region" description="Helical" evidence="7">
    <location>
        <begin position="452"/>
        <end position="472"/>
    </location>
</feature>
<organism evidence="9 10">
    <name type="scientific">Aspergillus avenaceus</name>
    <dbReference type="NCBI Taxonomy" id="36643"/>
    <lineage>
        <taxon>Eukaryota</taxon>
        <taxon>Fungi</taxon>
        <taxon>Dikarya</taxon>
        <taxon>Ascomycota</taxon>
        <taxon>Pezizomycotina</taxon>
        <taxon>Eurotiomycetes</taxon>
        <taxon>Eurotiomycetidae</taxon>
        <taxon>Eurotiales</taxon>
        <taxon>Aspergillaceae</taxon>
        <taxon>Aspergillus</taxon>
        <taxon>Aspergillus subgen. Circumdati</taxon>
    </lineage>
</organism>
<evidence type="ECO:0000256" key="1">
    <source>
        <dbReference type="ARBA" id="ARBA00004141"/>
    </source>
</evidence>
<feature type="transmembrane region" description="Helical" evidence="7">
    <location>
        <begin position="478"/>
        <end position="495"/>
    </location>
</feature>
<evidence type="ECO:0000256" key="6">
    <source>
        <dbReference type="SAM" id="MobiDB-lite"/>
    </source>
</evidence>
<feature type="transmembrane region" description="Helical" evidence="7">
    <location>
        <begin position="197"/>
        <end position="219"/>
    </location>
</feature>
<proteinExistence type="predicted"/>
<dbReference type="GO" id="GO:0022857">
    <property type="term" value="F:transmembrane transporter activity"/>
    <property type="evidence" value="ECO:0007669"/>
    <property type="project" value="InterPro"/>
</dbReference>
<dbReference type="Gene3D" id="1.20.1250.20">
    <property type="entry name" value="MFS general substrate transporter like domains"/>
    <property type="match status" value="1"/>
</dbReference>
<keyword evidence="3 7" id="KW-0812">Transmembrane</keyword>
<keyword evidence="5 7" id="KW-0472">Membrane</keyword>
<feature type="transmembrane region" description="Helical" evidence="7">
    <location>
        <begin position="43"/>
        <end position="66"/>
    </location>
</feature>
<feature type="transmembrane region" description="Helical" evidence="7">
    <location>
        <begin position="381"/>
        <end position="401"/>
    </location>
</feature>
<evidence type="ECO:0000256" key="5">
    <source>
        <dbReference type="ARBA" id="ARBA00023136"/>
    </source>
</evidence>
<evidence type="ECO:0000259" key="8">
    <source>
        <dbReference type="PROSITE" id="PS50850"/>
    </source>
</evidence>
<keyword evidence="2" id="KW-0813">Transport</keyword>
<keyword evidence="4 7" id="KW-1133">Transmembrane helix</keyword>
<evidence type="ECO:0000256" key="7">
    <source>
        <dbReference type="SAM" id="Phobius"/>
    </source>
</evidence>
<evidence type="ECO:0000256" key="4">
    <source>
        <dbReference type="ARBA" id="ARBA00022989"/>
    </source>
</evidence>
<feature type="region of interest" description="Disordered" evidence="6">
    <location>
        <begin position="249"/>
        <end position="276"/>
    </location>
</feature>
<name>A0A5N6TMK7_ASPAV</name>
<dbReference type="EMBL" id="ML742203">
    <property type="protein sequence ID" value="KAE8147520.1"/>
    <property type="molecule type" value="Genomic_DNA"/>
</dbReference>
<feature type="transmembrane region" description="Helical" evidence="7">
    <location>
        <begin position="111"/>
        <end position="128"/>
    </location>
</feature>
<feature type="region of interest" description="Disordered" evidence="6">
    <location>
        <begin position="1"/>
        <end position="33"/>
    </location>
</feature>
<gene>
    <name evidence="9" type="ORF">BDV25DRAFT_132006</name>
</gene>
<feature type="transmembrane region" description="Helical" evidence="7">
    <location>
        <begin position="407"/>
        <end position="432"/>
    </location>
</feature>
<feature type="compositionally biased region" description="Basic and acidic residues" evidence="6">
    <location>
        <begin position="1"/>
        <end position="21"/>
    </location>
</feature>
<dbReference type="SUPFAM" id="SSF103473">
    <property type="entry name" value="MFS general substrate transporter"/>
    <property type="match status" value="1"/>
</dbReference>
<dbReference type="InterPro" id="IPR036259">
    <property type="entry name" value="MFS_trans_sf"/>
</dbReference>
<dbReference type="PROSITE" id="PS50850">
    <property type="entry name" value="MFS"/>
    <property type="match status" value="1"/>
</dbReference>
<protein>
    <submittedName>
        <fullName evidence="9">MFS transporter</fullName>
    </submittedName>
</protein>
<reference evidence="9 10" key="1">
    <citation type="submission" date="2019-04" db="EMBL/GenBank/DDBJ databases">
        <title>Friends and foes A comparative genomics study of 23 Aspergillus species from section Flavi.</title>
        <authorList>
            <consortium name="DOE Joint Genome Institute"/>
            <person name="Kjaerbolling I."/>
            <person name="Vesth T."/>
            <person name="Frisvad J.C."/>
            <person name="Nybo J.L."/>
            <person name="Theobald S."/>
            <person name="Kildgaard S."/>
            <person name="Isbrandt T."/>
            <person name="Kuo A."/>
            <person name="Sato A."/>
            <person name="Lyhne E.K."/>
            <person name="Kogle M.E."/>
            <person name="Wiebenga A."/>
            <person name="Kun R.S."/>
            <person name="Lubbers R.J."/>
            <person name="Makela M.R."/>
            <person name="Barry K."/>
            <person name="Chovatia M."/>
            <person name="Clum A."/>
            <person name="Daum C."/>
            <person name="Haridas S."/>
            <person name="He G."/>
            <person name="LaButti K."/>
            <person name="Lipzen A."/>
            <person name="Mondo S."/>
            <person name="Riley R."/>
            <person name="Salamov A."/>
            <person name="Simmons B.A."/>
            <person name="Magnuson J.K."/>
            <person name="Henrissat B."/>
            <person name="Mortensen U.H."/>
            <person name="Larsen T.O."/>
            <person name="Devries R.P."/>
            <person name="Grigoriev I.V."/>
            <person name="Machida M."/>
            <person name="Baker S.E."/>
            <person name="Andersen M.R."/>
        </authorList>
    </citation>
    <scope>NUCLEOTIDE SEQUENCE [LARGE SCALE GENOMIC DNA]</scope>
    <source>
        <strain evidence="9 10">IBT 18842</strain>
    </source>
</reference>
<dbReference type="OrthoDB" id="2441642at2759"/>
<sequence length="521" mass="57007">MPVNDEHDSIQESAKEQKVEDDSPQSAAEEEPPYTLLSEKEKIIAIVIASFSAFLSPVSASIYFPALNTLADQLHVSTHEINLSITVYMICQGLAPSLVGNYSDIRGRRPALLLCFLVYIGANIGLALQNSYPALIVLRCLQSSGSSGTIVISGAVAADLVTRAQRGKYLAYSSMGVTAGQALGPVIGGLLTQYLNVASIFWFLTAFAGFMAAIVIIFFPETSRSLVGNGSIPPQKWNRRILDILRSREWPSPPESKTMPTTTTNSPPKPRRRPGPLETFKICREKETTIILLFIGLIFSGYATILSTLPSQLARKYDFNSLQIGLCCLPYAFGSLTSRWTVGYITDWNFRRHARHLGIQIHQNRQTDLAEFPVESARLQLTLPLVYLSSLFLIIYSWVMAYKTNLAGPLIMICFTGHAMSGALNTLITLLIDCHVARPATATAASNLFRCLIGAGAVAAAEPLISVIGIGWSGTLLASLWVAFSPLLWVVLKFGHAWRRAAKRKLDNDDDDDDDDATMTS</sequence>